<dbReference type="AlphaFoldDB" id="A0A0P0XWG6"/>
<evidence type="ECO:0000313" key="1">
    <source>
        <dbReference type="EMBL" id="BAT11728.1"/>
    </source>
</evidence>
<dbReference type="InParanoid" id="A0A0P0XWG6"/>
<evidence type="ECO:0000313" key="2">
    <source>
        <dbReference type="Proteomes" id="UP000059680"/>
    </source>
</evidence>
<name>A0A0P0XWG6_ORYSJ</name>
<keyword evidence="2" id="KW-1185">Reference proteome</keyword>
<organism evidence="1 2">
    <name type="scientific">Oryza sativa subsp. japonica</name>
    <name type="common">Rice</name>
    <dbReference type="NCBI Taxonomy" id="39947"/>
    <lineage>
        <taxon>Eukaryota</taxon>
        <taxon>Viridiplantae</taxon>
        <taxon>Streptophyta</taxon>
        <taxon>Embryophyta</taxon>
        <taxon>Tracheophyta</taxon>
        <taxon>Spermatophyta</taxon>
        <taxon>Magnoliopsida</taxon>
        <taxon>Liliopsida</taxon>
        <taxon>Poales</taxon>
        <taxon>Poaceae</taxon>
        <taxon>BOP clade</taxon>
        <taxon>Oryzoideae</taxon>
        <taxon>Oryzeae</taxon>
        <taxon>Oryzinae</taxon>
        <taxon>Oryza</taxon>
        <taxon>Oryza sativa</taxon>
    </lineage>
</organism>
<sequence length="76" mass="8306">MEFYSDLLLGYAGSAPAFGKAVTIRSHPKVGDPVDWLLRGKSKPIKGRLAGADMIHIGLPELGSYRNRTLPEINIK</sequence>
<dbReference type="Proteomes" id="UP000059680">
    <property type="component" value="Chromosome 10"/>
</dbReference>
<dbReference type="PaxDb" id="39947-A0A0P0XWG6"/>
<dbReference type="EMBL" id="AP014966">
    <property type="protein sequence ID" value="BAT11728.1"/>
    <property type="molecule type" value="Genomic_DNA"/>
</dbReference>
<proteinExistence type="predicted"/>
<reference evidence="1 2" key="2">
    <citation type="journal article" date="2013" name="Plant Cell Physiol.">
        <title>Rice Annotation Project Database (RAP-DB): an integrative and interactive database for rice genomics.</title>
        <authorList>
            <person name="Sakai H."/>
            <person name="Lee S.S."/>
            <person name="Tanaka T."/>
            <person name="Numa H."/>
            <person name="Kim J."/>
            <person name="Kawahara Y."/>
            <person name="Wakimoto H."/>
            <person name="Yang C.C."/>
            <person name="Iwamoto M."/>
            <person name="Abe T."/>
            <person name="Yamada Y."/>
            <person name="Muto A."/>
            <person name="Inokuchi H."/>
            <person name="Ikemura T."/>
            <person name="Matsumoto T."/>
            <person name="Sasaki T."/>
            <person name="Itoh T."/>
        </authorList>
    </citation>
    <scope>NUCLEOTIDE SEQUENCE [LARGE SCALE GENOMIC DNA]</scope>
    <source>
        <strain evidence="2">cv. Nipponbare</strain>
    </source>
</reference>
<accession>A0A0P0XWG6</accession>
<protein>
    <submittedName>
        <fullName evidence="1">Os10g0523300 protein</fullName>
    </submittedName>
</protein>
<gene>
    <name evidence="1" type="ordered locus">Os10g0523300</name>
    <name evidence="1" type="ORF">OSNPB_100523300</name>
</gene>
<reference evidence="2" key="1">
    <citation type="journal article" date="2005" name="Nature">
        <title>The map-based sequence of the rice genome.</title>
        <authorList>
            <consortium name="International rice genome sequencing project (IRGSP)"/>
            <person name="Matsumoto T."/>
            <person name="Wu J."/>
            <person name="Kanamori H."/>
            <person name="Katayose Y."/>
            <person name="Fujisawa M."/>
            <person name="Namiki N."/>
            <person name="Mizuno H."/>
            <person name="Yamamoto K."/>
            <person name="Antonio B.A."/>
            <person name="Baba T."/>
            <person name="Sakata K."/>
            <person name="Nagamura Y."/>
            <person name="Aoki H."/>
            <person name="Arikawa K."/>
            <person name="Arita K."/>
            <person name="Bito T."/>
            <person name="Chiden Y."/>
            <person name="Fujitsuka N."/>
            <person name="Fukunaka R."/>
            <person name="Hamada M."/>
            <person name="Harada C."/>
            <person name="Hayashi A."/>
            <person name="Hijishita S."/>
            <person name="Honda M."/>
            <person name="Hosokawa S."/>
            <person name="Ichikawa Y."/>
            <person name="Idonuma A."/>
            <person name="Iijima M."/>
            <person name="Ikeda M."/>
            <person name="Ikeno M."/>
            <person name="Ito K."/>
            <person name="Ito S."/>
            <person name="Ito T."/>
            <person name="Ito Y."/>
            <person name="Ito Y."/>
            <person name="Iwabuchi A."/>
            <person name="Kamiya K."/>
            <person name="Karasawa W."/>
            <person name="Kurita K."/>
            <person name="Katagiri S."/>
            <person name="Kikuta A."/>
            <person name="Kobayashi H."/>
            <person name="Kobayashi N."/>
            <person name="Machita K."/>
            <person name="Maehara T."/>
            <person name="Masukawa M."/>
            <person name="Mizubayashi T."/>
            <person name="Mukai Y."/>
            <person name="Nagasaki H."/>
            <person name="Nagata Y."/>
            <person name="Naito S."/>
            <person name="Nakashima M."/>
            <person name="Nakama Y."/>
            <person name="Nakamichi Y."/>
            <person name="Nakamura M."/>
            <person name="Meguro A."/>
            <person name="Negishi M."/>
            <person name="Ohta I."/>
            <person name="Ohta T."/>
            <person name="Okamoto M."/>
            <person name="Ono N."/>
            <person name="Saji S."/>
            <person name="Sakaguchi M."/>
            <person name="Sakai K."/>
            <person name="Shibata M."/>
            <person name="Shimokawa T."/>
            <person name="Song J."/>
            <person name="Takazaki Y."/>
            <person name="Terasawa K."/>
            <person name="Tsugane M."/>
            <person name="Tsuji K."/>
            <person name="Ueda S."/>
            <person name="Waki K."/>
            <person name="Yamagata H."/>
            <person name="Yamamoto M."/>
            <person name="Yamamoto S."/>
            <person name="Yamane H."/>
            <person name="Yoshiki S."/>
            <person name="Yoshihara R."/>
            <person name="Yukawa K."/>
            <person name="Zhong H."/>
            <person name="Yano M."/>
            <person name="Yuan Q."/>
            <person name="Ouyang S."/>
            <person name="Liu J."/>
            <person name="Jones K.M."/>
            <person name="Gansberger K."/>
            <person name="Moffat K."/>
            <person name="Hill J."/>
            <person name="Bera J."/>
            <person name="Fadrosh D."/>
            <person name="Jin S."/>
            <person name="Johri S."/>
            <person name="Kim M."/>
            <person name="Overton L."/>
            <person name="Reardon M."/>
            <person name="Tsitrin T."/>
            <person name="Vuong H."/>
            <person name="Weaver B."/>
            <person name="Ciecko A."/>
            <person name="Tallon L."/>
            <person name="Jackson J."/>
            <person name="Pai G."/>
            <person name="Aken S.V."/>
            <person name="Utterback T."/>
            <person name="Reidmuller S."/>
            <person name="Feldblyum T."/>
            <person name="Hsiao J."/>
            <person name="Zismann V."/>
            <person name="Iobst S."/>
            <person name="de Vazeille A.R."/>
            <person name="Buell C.R."/>
            <person name="Ying K."/>
            <person name="Li Y."/>
            <person name="Lu T."/>
            <person name="Huang Y."/>
            <person name="Zhao Q."/>
            <person name="Feng Q."/>
            <person name="Zhang L."/>
            <person name="Zhu J."/>
            <person name="Weng Q."/>
            <person name="Mu J."/>
            <person name="Lu Y."/>
            <person name="Fan D."/>
            <person name="Liu Y."/>
            <person name="Guan J."/>
            <person name="Zhang Y."/>
            <person name="Yu S."/>
            <person name="Liu X."/>
            <person name="Zhang Y."/>
            <person name="Hong G."/>
            <person name="Han B."/>
            <person name="Choisne N."/>
            <person name="Demange N."/>
            <person name="Orjeda G."/>
            <person name="Samain S."/>
            <person name="Cattolico L."/>
            <person name="Pelletier E."/>
            <person name="Couloux A."/>
            <person name="Segurens B."/>
            <person name="Wincker P."/>
            <person name="D'Hont A."/>
            <person name="Scarpelli C."/>
            <person name="Weissenbach J."/>
            <person name="Salanoubat M."/>
            <person name="Quetier F."/>
            <person name="Yu Y."/>
            <person name="Kim H.R."/>
            <person name="Rambo T."/>
            <person name="Currie J."/>
            <person name="Collura K."/>
            <person name="Luo M."/>
            <person name="Yang T."/>
            <person name="Ammiraju J.S.S."/>
            <person name="Engler F."/>
            <person name="Soderlund C."/>
            <person name="Wing R.A."/>
            <person name="Palmer L.E."/>
            <person name="de la Bastide M."/>
            <person name="Spiegel L."/>
            <person name="Nascimento L."/>
            <person name="Zutavern T."/>
            <person name="O'Shaughnessy A."/>
            <person name="Dike S."/>
            <person name="Dedhia N."/>
            <person name="Preston R."/>
            <person name="Balija V."/>
            <person name="McCombie W.R."/>
            <person name="Chow T."/>
            <person name="Chen H."/>
            <person name="Chung M."/>
            <person name="Chen C."/>
            <person name="Shaw J."/>
            <person name="Wu H."/>
            <person name="Hsiao K."/>
            <person name="Chao Y."/>
            <person name="Chu M."/>
            <person name="Cheng C."/>
            <person name="Hour A."/>
            <person name="Lee P."/>
            <person name="Lin S."/>
            <person name="Lin Y."/>
            <person name="Liou J."/>
            <person name="Liu S."/>
            <person name="Hsing Y."/>
            <person name="Raghuvanshi S."/>
            <person name="Mohanty A."/>
            <person name="Bharti A.K."/>
            <person name="Gaur A."/>
            <person name="Gupta V."/>
            <person name="Kumar D."/>
            <person name="Ravi V."/>
            <person name="Vij S."/>
            <person name="Kapur A."/>
            <person name="Khurana P."/>
            <person name="Khurana P."/>
            <person name="Khurana J.P."/>
            <person name="Tyagi A.K."/>
            <person name="Gaikwad K."/>
            <person name="Singh A."/>
            <person name="Dalal V."/>
            <person name="Srivastava S."/>
            <person name="Dixit A."/>
            <person name="Pal A.K."/>
            <person name="Ghazi I.A."/>
            <person name="Yadav M."/>
            <person name="Pandit A."/>
            <person name="Bhargava A."/>
            <person name="Sureshbabu K."/>
            <person name="Batra K."/>
            <person name="Sharma T.R."/>
            <person name="Mohapatra T."/>
            <person name="Singh N.K."/>
            <person name="Messing J."/>
            <person name="Nelson A.B."/>
            <person name="Fuks G."/>
            <person name="Kavchok S."/>
            <person name="Keizer G."/>
            <person name="Linton E."/>
            <person name="Llaca V."/>
            <person name="Song R."/>
            <person name="Tanyolac B."/>
            <person name="Young S."/>
            <person name="Ho-Il K."/>
            <person name="Hahn J.H."/>
            <person name="Sangsakoo G."/>
            <person name="Vanavichit A."/>
            <person name="de Mattos Luiz.A.T."/>
            <person name="Zimmer P.D."/>
            <person name="Malone G."/>
            <person name="Dellagostin O."/>
            <person name="de Oliveira A.C."/>
            <person name="Bevan M."/>
            <person name="Bancroft I."/>
            <person name="Minx P."/>
            <person name="Cordum H."/>
            <person name="Wilson R."/>
            <person name="Cheng Z."/>
            <person name="Jin W."/>
            <person name="Jiang J."/>
            <person name="Leong S.A."/>
            <person name="Iwama H."/>
            <person name="Gojobori T."/>
            <person name="Itoh T."/>
            <person name="Niimura Y."/>
            <person name="Fujii Y."/>
            <person name="Habara T."/>
            <person name="Sakai H."/>
            <person name="Sato Y."/>
            <person name="Wilson G."/>
            <person name="Kumar K."/>
            <person name="McCouch S."/>
            <person name="Juretic N."/>
            <person name="Hoen D."/>
            <person name="Wright S."/>
            <person name="Bruskiewich R."/>
            <person name="Bureau T."/>
            <person name="Miyao A."/>
            <person name="Hirochika H."/>
            <person name="Nishikawa T."/>
            <person name="Kadowaki K."/>
            <person name="Sugiura M."/>
            <person name="Burr B."/>
            <person name="Sasaki T."/>
        </authorList>
    </citation>
    <scope>NUCLEOTIDE SEQUENCE [LARGE SCALE GENOMIC DNA]</scope>
    <source>
        <strain evidence="2">cv. Nipponbare</strain>
    </source>
</reference>
<reference evidence="1 2" key="3">
    <citation type="journal article" date="2013" name="Rice">
        <title>Improvement of the Oryza sativa Nipponbare reference genome using next generation sequence and optical map data.</title>
        <authorList>
            <person name="Kawahara Y."/>
            <person name="de la Bastide M."/>
            <person name="Hamilton J.P."/>
            <person name="Kanamori H."/>
            <person name="McCombie W.R."/>
            <person name="Ouyang S."/>
            <person name="Schwartz D.C."/>
            <person name="Tanaka T."/>
            <person name="Wu J."/>
            <person name="Zhou S."/>
            <person name="Childs K.L."/>
            <person name="Davidson R.M."/>
            <person name="Lin H."/>
            <person name="Quesada-Ocampo L."/>
            <person name="Vaillancourt B."/>
            <person name="Sakai H."/>
            <person name="Lee S.S."/>
            <person name="Kim J."/>
            <person name="Numa H."/>
            <person name="Itoh T."/>
            <person name="Buell C.R."/>
            <person name="Matsumoto T."/>
        </authorList>
    </citation>
    <scope>NUCLEOTIDE SEQUENCE [LARGE SCALE GENOMIC DNA]</scope>
    <source>
        <strain evidence="2">cv. Nipponbare</strain>
    </source>
</reference>